<protein>
    <submittedName>
        <fullName evidence="1">Uncharacterized protein</fullName>
    </submittedName>
</protein>
<dbReference type="EMBL" id="CP001363">
    <property type="protein sequence ID" value="ACY89064.1"/>
    <property type="molecule type" value="Genomic_DNA"/>
</dbReference>
<gene>
    <name evidence="1" type="ordered locus">STM14_2619</name>
</gene>
<evidence type="ECO:0000313" key="2">
    <source>
        <dbReference type="Proteomes" id="UP000002695"/>
    </source>
</evidence>
<keyword evidence="2" id="KW-1185">Reference proteome</keyword>
<dbReference type="KEGG" id="seo:STM14_2619"/>
<name>A0A0F6B3H4_SALT1</name>
<sequence length="56" mass="6349">MIYTLAEYKLWLPAYSSSRRVDKTAARVKTERFYVATSNAPPTNSPWHSAGLVSRC</sequence>
<reference evidence="1 2" key="1">
    <citation type="journal article" date="2010" name="J. Bacteriol.">
        <title>Short-term signatures of evolutionary change in the Salmonella enterica serovar typhimurium 14028 genome.</title>
        <authorList>
            <person name="Jarvik T."/>
            <person name="Smillie C."/>
            <person name="Groisman E.A."/>
            <person name="Ochman H."/>
        </authorList>
    </citation>
    <scope>NUCLEOTIDE SEQUENCE [LARGE SCALE GENOMIC DNA]</scope>
    <source>
        <strain evidence="2">14028s / SGSC 2262</strain>
    </source>
</reference>
<dbReference type="HOGENOM" id="CLU_212211_0_0_6"/>
<dbReference type="PATRIC" id="fig|588858.6.peg.2450"/>
<dbReference type="Proteomes" id="UP000002695">
    <property type="component" value="Chromosome"/>
</dbReference>
<proteinExistence type="predicted"/>
<evidence type="ECO:0000313" key="1">
    <source>
        <dbReference type="EMBL" id="ACY89064.1"/>
    </source>
</evidence>
<accession>A0A0F6B3H4</accession>
<dbReference type="AlphaFoldDB" id="A0A0F6B3H4"/>
<organism evidence="1 2">
    <name type="scientific">Salmonella typhimurium (strain 14028s / SGSC 2262)</name>
    <dbReference type="NCBI Taxonomy" id="588858"/>
    <lineage>
        <taxon>Bacteria</taxon>
        <taxon>Pseudomonadati</taxon>
        <taxon>Pseudomonadota</taxon>
        <taxon>Gammaproteobacteria</taxon>
        <taxon>Enterobacterales</taxon>
        <taxon>Enterobacteriaceae</taxon>
        <taxon>Salmonella</taxon>
    </lineage>
</organism>